<dbReference type="GO" id="GO:0006508">
    <property type="term" value="P:proteolysis"/>
    <property type="evidence" value="ECO:0007669"/>
    <property type="project" value="InterPro"/>
</dbReference>
<evidence type="ECO:0000259" key="3">
    <source>
        <dbReference type="Pfam" id="PF00082"/>
    </source>
</evidence>
<dbReference type="SMART" id="SM00248">
    <property type="entry name" value="ANK"/>
    <property type="match status" value="2"/>
</dbReference>
<organism evidence="4 5">
    <name type="scientific">Amylocarpus encephaloides</name>
    <dbReference type="NCBI Taxonomy" id="45428"/>
    <lineage>
        <taxon>Eukaryota</taxon>
        <taxon>Fungi</taxon>
        <taxon>Dikarya</taxon>
        <taxon>Ascomycota</taxon>
        <taxon>Pezizomycotina</taxon>
        <taxon>Leotiomycetes</taxon>
        <taxon>Helotiales</taxon>
        <taxon>Helotiales incertae sedis</taxon>
        <taxon>Amylocarpus</taxon>
    </lineage>
</organism>
<feature type="compositionally biased region" description="Polar residues" evidence="2">
    <location>
        <begin position="443"/>
        <end position="452"/>
    </location>
</feature>
<dbReference type="Proteomes" id="UP000824998">
    <property type="component" value="Unassembled WGS sequence"/>
</dbReference>
<feature type="region of interest" description="Disordered" evidence="2">
    <location>
        <begin position="91"/>
        <end position="156"/>
    </location>
</feature>
<feature type="repeat" description="ANK" evidence="1">
    <location>
        <begin position="38"/>
        <end position="75"/>
    </location>
</feature>
<dbReference type="OrthoDB" id="3539043at2759"/>
<proteinExistence type="predicted"/>
<dbReference type="InterPro" id="IPR002110">
    <property type="entry name" value="Ankyrin_rpt"/>
</dbReference>
<gene>
    <name evidence="4" type="ORF">BJ875DRAFT_408125</name>
</gene>
<dbReference type="PROSITE" id="PS50088">
    <property type="entry name" value="ANK_REPEAT"/>
    <property type="match status" value="1"/>
</dbReference>
<evidence type="ECO:0000313" key="4">
    <source>
        <dbReference type="EMBL" id="KAG9230836.1"/>
    </source>
</evidence>
<comment type="caution">
    <text evidence="4">The sequence shown here is derived from an EMBL/GenBank/DDBJ whole genome shotgun (WGS) entry which is preliminary data.</text>
</comment>
<sequence>MYDENCLHAAIRLGLGVDTTKKIIQKAPQQTLSARNSTGHTPLHLAVEHNRCTEEQLEIVRLLIEYGDSAFDPDPSRKYIGTNSVYQHHIVTRPKKGKIGPNEGIPRTPSTRAKATLKGPQTPPRTKRPSLAEIKQNSSASKSSKKRRQQSLYRGHLPTDASVSAIEKELKLSYLRTAFGTRTKAGGTRDHNSALAFLHGQNQKNVQIAFEFRGGDKEITEGLFKSSYASFTFDTILQYVAFGPVNLFPRRNYPSGPDVHAQGIESYSKRGKGKEDIAILFQWLYSKGVRSIVKVIVDDLESPSHTNEAIELALRDFEIEILDWRKVDLDPRTLCKAKASVLLRELHLRWSGNNAILRAWSEAEGLVTLTSLEKIHLHEKQVSPSNSITEFLTRQADRSGGIKDLENDTRMEADIREFKQRLARHPKDIEVILVKEDGHKSFPETNPSNNDAPSPHEAKVDPHRWLKCMDEFSNAIQKVESKDWESHILGDTFHQSILKAPVKIVLIDDGASKVRQTIGEKLMSGKSFDSGTNDKDLLGGPRPYHISASGHGTLMAEMMCRVCPMVEISVLKLDVYPTGPDGELIFTAESAAAAVDYAAKGDCDIISMSWTIDEVATETQDNTEAIRKLKDALDLAIIKGKLMFCSAPDQGDFDSNCYPLTYQSLRDGPGGIFRIGAAKPDGKAWGWAGHEKDLDFILPGYEVREKSEEGMVPGILKKHTGSSVATALAAGLAALLIHCVRLGALYAATMPGEKGKETTRLTEKHIRDAKKYHQMMELLKRAGSIKHEDGKYLQVWNTFENLANEVGRATVDDAEAEKLDREGKDGRTKKQLELIASLAYNLIVKQF</sequence>
<accession>A0A9P8C3B1</accession>
<dbReference type="Gene3D" id="3.40.50.200">
    <property type="entry name" value="Peptidase S8/S53 domain"/>
    <property type="match status" value="1"/>
</dbReference>
<dbReference type="InterPro" id="IPR036770">
    <property type="entry name" value="Ankyrin_rpt-contain_sf"/>
</dbReference>
<dbReference type="SUPFAM" id="SSF52743">
    <property type="entry name" value="Subtilisin-like"/>
    <property type="match status" value="1"/>
</dbReference>
<keyword evidence="1" id="KW-0040">ANK repeat</keyword>
<dbReference type="Gene3D" id="1.25.40.20">
    <property type="entry name" value="Ankyrin repeat-containing domain"/>
    <property type="match status" value="1"/>
</dbReference>
<name>A0A9P8C3B1_9HELO</name>
<evidence type="ECO:0000256" key="2">
    <source>
        <dbReference type="SAM" id="MobiDB-lite"/>
    </source>
</evidence>
<dbReference type="Pfam" id="PF00023">
    <property type="entry name" value="Ank"/>
    <property type="match status" value="1"/>
</dbReference>
<dbReference type="InterPro" id="IPR000209">
    <property type="entry name" value="Peptidase_S8/S53_dom"/>
</dbReference>
<dbReference type="EMBL" id="MU251641">
    <property type="protein sequence ID" value="KAG9230836.1"/>
    <property type="molecule type" value="Genomic_DNA"/>
</dbReference>
<reference evidence="4" key="1">
    <citation type="journal article" date="2021" name="IMA Fungus">
        <title>Genomic characterization of three marine fungi, including Emericellopsis atlantica sp. nov. with signatures of a generalist lifestyle and marine biomass degradation.</title>
        <authorList>
            <person name="Hagestad O.C."/>
            <person name="Hou L."/>
            <person name="Andersen J.H."/>
            <person name="Hansen E.H."/>
            <person name="Altermark B."/>
            <person name="Li C."/>
            <person name="Kuhnert E."/>
            <person name="Cox R.J."/>
            <person name="Crous P.W."/>
            <person name="Spatafora J.W."/>
            <person name="Lail K."/>
            <person name="Amirebrahimi M."/>
            <person name="Lipzen A."/>
            <person name="Pangilinan J."/>
            <person name="Andreopoulos W."/>
            <person name="Hayes R.D."/>
            <person name="Ng V."/>
            <person name="Grigoriev I.V."/>
            <person name="Jackson S.A."/>
            <person name="Sutton T.D.S."/>
            <person name="Dobson A.D.W."/>
            <person name="Rama T."/>
        </authorList>
    </citation>
    <scope>NUCLEOTIDE SEQUENCE</scope>
    <source>
        <strain evidence="4">TRa018bII</strain>
    </source>
</reference>
<dbReference type="Pfam" id="PF00082">
    <property type="entry name" value="Peptidase_S8"/>
    <property type="match status" value="1"/>
</dbReference>
<dbReference type="PROSITE" id="PS50297">
    <property type="entry name" value="ANK_REP_REGION"/>
    <property type="match status" value="1"/>
</dbReference>
<evidence type="ECO:0000256" key="1">
    <source>
        <dbReference type="PROSITE-ProRule" id="PRU00023"/>
    </source>
</evidence>
<dbReference type="SUPFAM" id="SSF48403">
    <property type="entry name" value="Ankyrin repeat"/>
    <property type="match status" value="1"/>
</dbReference>
<feature type="domain" description="Peptidase S8/S53" evidence="3">
    <location>
        <begin position="502"/>
        <end position="737"/>
    </location>
</feature>
<keyword evidence="5" id="KW-1185">Reference proteome</keyword>
<protein>
    <recommendedName>
        <fullName evidence="3">Peptidase S8/S53 domain-containing protein</fullName>
    </recommendedName>
</protein>
<dbReference type="GO" id="GO:0004252">
    <property type="term" value="F:serine-type endopeptidase activity"/>
    <property type="evidence" value="ECO:0007669"/>
    <property type="project" value="InterPro"/>
</dbReference>
<dbReference type="AlphaFoldDB" id="A0A9P8C3B1"/>
<feature type="region of interest" description="Disordered" evidence="2">
    <location>
        <begin position="438"/>
        <end position="459"/>
    </location>
</feature>
<dbReference type="InterPro" id="IPR036852">
    <property type="entry name" value="Peptidase_S8/S53_dom_sf"/>
</dbReference>
<evidence type="ECO:0000313" key="5">
    <source>
        <dbReference type="Proteomes" id="UP000824998"/>
    </source>
</evidence>